<evidence type="ECO:0000259" key="5">
    <source>
        <dbReference type="PROSITE" id="PS51898"/>
    </source>
</evidence>
<dbReference type="InterPro" id="IPR013762">
    <property type="entry name" value="Integrase-like_cat_sf"/>
</dbReference>
<dbReference type="InterPro" id="IPR011010">
    <property type="entry name" value="DNA_brk_join_enz"/>
</dbReference>
<organism evidence="7 8">
    <name type="scientific">Streptomyces coacervatus</name>
    <dbReference type="NCBI Taxonomy" id="647381"/>
    <lineage>
        <taxon>Bacteria</taxon>
        <taxon>Bacillati</taxon>
        <taxon>Actinomycetota</taxon>
        <taxon>Actinomycetes</taxon>
        <taxon>Kitasatosporales</taxon>
        <taxon>Streptomycetaceae</taxon>
        <taxon>Streptomyces</taxon>
    </lineage>
</organism>
<name>A0ABP7JDR8_9ACTN</name>
<dbReference type="InterPro" id="IPR050090">
    <property type="entry name" value="Tyrosine_recombinase_XerCD"/>
</dbReference>
<accession>A0ABP7JDR8</accession>
<dbReference type="PROSITE" id="PS51898">
    <property type="entry name" value="TYR_RECOMBINASE"/>
    <property type="match status" value="1"/>
</dbReference>
<reference evidence="8" key="1">
    <citation type="journal article" date="2019" name="Int. J. Syst. Evol. Microbiol.">
        <title>The Global Catalogue of Microorganisms (GCM) 10K type strain sequencing project: providing services to taxonomists for standard genome sequencing and annotation.</title>
        <authorList>
            <consortium name="The Broad Institute Genomics Platform"/>
            <consortium name="The Broad Institute Genome Sequencing Center for Infectious Disease"/>
            <person name="Wu L."/>
            <person name="Ma J."/>
        </authorList>
    </citation>
    <scope>NUCLEOTIDE SEQUENCE [LARGE SCALE GENOMIC DNA]</scope>
    <source>
        <strain evidence="8">JCM 17138</strain>
    </source>
</reference>
<dbReference type="InterPro" id="IPR004107">
    <property type="entry name" value="Integrase_SAM-like_N"/>
</dbReference>
<evidence type="ECO:0000313" key="7">
    <source>
        <dbReference type="EMBL" id="GAA3841725.1"/>
    </source>
</evidence>
<dbReference type="InterPro" id="IPR002104">
    <property type="entry name" value="Integrase_catalytic"/>
</dbReference>
<feature type="domain" description="Tyr recombinase" evidence="5">
    <location>
        <begin position="109"/>
        <end position="290"/>
    </location>
</feature>
<evidence type="ECO:0000256" key="1">
    <source>
        <dbReference type="ARBA" id="ARBA00022908"/>
    </source>
</evidence>
<dbReference type="SUPFAM" id="SSF56349">
    <property type="entry name" value="DNA breaking-rejoining enzymes"/>
    <property type="match status" value="1"/>
</dbReference>
<dbReference type="InterPro" id="IPR044068">
    <property type="entry name" value="CB"/>
</dbReference>
<keyword evidence="8" id="KW-1185">Reference proteome</keyword>
<comment type="caution">
    <text evidence="7">The sequence shown here is derived from an EMBL/GenBank/DDBJ whole genome shotgun (WGS) entry which is preliminary data.</text>
</comment>
<dbReference type="EMBL" id="BAABDE010000040">
    <property type="protein sequence ID" value="GAA3841725.1"/>
    <property type="molecule type" value="Genomic_DNA"/>
</dbReference>
<evidence type="ECO:0000259" key="6">
    <source>
        <dbReference type="PROSITE" id="PS51900"/>
    </source>
</evidence>
<evidence type="ECO:0000256" key="3">
    <source>
        <dbReference type="ARBA" id="ARBA00023172"/>
    </source>
</evidence>
<evidence type="ECO:0000313" key="8">
    <source>
        <dbReference type="Proteomes" id="UP001501009"/>
    </source>
</evidence>
<dbReference type="InterPro" id="IPR010998">
    <property type="entry name" value="Integrase_recombinase_N"/>
</dbReference>
<dbReference type="Pfam" id="PF00589">
    <property type="entry name" value="Phage_integrase"/>
    <property type="match status" value="1"/>
</dbReference>
<dbReference type="Gene3D" id="1.10.150.130">
    <property type="match status" value="1"/>
</dbReference>
<dbReference type="CDD" id="cd00397">
    <property type="entry name" value="DNA_BRE_C"/>
    <property type="match status" value="1"/>
</dbReference>
<dbReference type="PANTHER" id="PTHR30349">
    <property type="entry name" value="PHAGE INTEGRASE-RELATED"/>
    <property type="match status" value="1"/>
</dbReference>
<dbReference type="RefSeq" id="WP_275781656.1">
    <property type="nucleotide sequence ID" value="NZ_BAABDE010000040.1"/>
</dbReference>
<evidence type="ECO:0000256" key="2">
    <source>
        <dbReference type="ARBA" id="ARBA00023125"/>
    </source>
</evidence>
<keyword evidence="1" id="KW-0229">DNA integration</keyword>
<gene>
    <name evidence="7" type="ORF">GCM10022403_087340</name>
</gene>
<dbReference type="PROSITE" id="PS51900">
    <property type="entry name" value="CB"/>
    <property type="match status" value="1"/>
</dbReference>
<protein>
    <submittedName>
        <fullName evidence="7">Tyrosine-type recombinase/integrase</fullName>
    </submittedName>
</protein>
<sequence>MSINPDIASLLDSWLLHLAAERKSVQTRKTYGDGVRAFLRWCESTGHSPVLDRPTVNAFVSALLDRGAEAATARSRQLAVRRFSAWLAEEGEITADQLANLKPPQLDHKVVQELDDEQLRALFKACEGKDLRDRRDEAIVRLMAETAARAGEVIGMTVPELDLKQGMAVIRRGKGGKGRRVFFGPKTGRALDRYVRLRRSHRLAETPALWLGDRGKGFTYQALYSALVARAELAGIPDFHPHVLRHTAAGRWLAAGGSEGGLMAVAGWSRRDMIDRYTRATSERRAAEEARRLNLGDL</sequence>
<feature type="domain" description="Core-binding (CB)" evidence="6">
    <location>
        <begin position="5"/>
        <end position="88"/>
    </location>
</feature>
<dbReference type="Gene3D" id="1.10.443.10">
    <property type="entry name" value="Intergrase catalytic core"/>
    <property type="match status" value="1"/>
</dbReference>
<keyword evidence="3" id="KW-0233">DNA recombination</keyword>
<dbReference type="Pfam" id="PF02899">
    <property type="entry name" value="Phage_int_SAM_1"/>
    <property type="match status" value="1"/>
</dbReference>
<proteinExistence type="predicted"/>
<evidence type="ECO:0000256" key="4">
    <source>
        <dbReference type="PROSITE-ProRule" id="PRU01248"/>
    </source>
</evidence>
<keyword evidence="2 4" id="KW-0238">DNA-binding</keyword>
<dbReference type="Proteomes" id="UP001501009">
    <property type="component" value="Unassembled WGS sequence"/>
</dbReference>
<dbReference type="PANTHER" id="PTHR30349:SF81">
    <property type="entry name" value="TYROSINE RECOMBINASE XERC"/>
    <property type="match status" value="1"/>
</dbReference>